<dbReference type="HOGENOM" id="CLU_109405_1_0_14"/>
<comment type="subcellular location">
    <subcellularLocation>
        <location evidence="11">Cytoplasm</location>
    </subcellularLocation>
</comment>
<feature type="domain" description="Toprim" evidence="13">
    <location>
        <begin position="11"/>
        <end position="97"/>
    </location>
</feature>
<dbReference type="EMBL" id="BA000026">
    <property type="protein sequence ID" value="BAC44731.1"/>
    <property type="molecule type" value="Genomic_DNA"/>
</dbReference>
<dbReference type="PANTHER" id="PTHR39156:SF1">
    <property type="entry name" value="RIBONUCLEASE M5"/>
    <property type="match status" value="1"/>
</dbReference>
<dbReference type="InterPro" id="IPR025156">
    <property type="entry name" value="RNase_M5_C"/>
</dbReference>
<dbReference type="STRING" id="272633.gene:10732065"/>
<evidence type="ECO:0000313" key="15">
    <source>
        <dbReference type="Proteomes" id="UP000002522"/>
    </source>
</evidence>
<evidence type="ECO:0000256" key="6">
    <source>
        <dbReference type="ARBA" id="ARBA00022730"/>
    </source>
</evidence>
<dbReference type="InterPro" id="IPR006171">
    <property type="entry name" value="TOPRIM_dom"/>
</dbReference>
<dbReference type="SMART" id="SM00493">
    <property type="entry name" value="TOPRIM"/>
    <property type="match status" value="1"/>
</dbReference>
<dbReference type="SUPFAM" id="SSF110455">
    <property type="entry name" value="Toprim domain"/>
    <property type="match status" value="1"/>
</dbReference>
<keyword evidence="7 11" id="KW-0255">Endonuclease</keyword>
<keyword evidence="2 11" id="KW-0690">Ribosome biogenesis</keyword>
<evidence type="ECO:0000256" key="4">
    <source>
        <dbReference type="ARBA" id="ARBA00022722"/>
    </source>
</evidence>
<reference evidence="14 15" key="1">
    <citation type="journal article" date="2002" name="Nucleic Acids Res.">
        <title>The complete genomic sequence of Mycoplasma penetrans, an intracellular bacterial pathogen in humans.</title>
        <authorList>
            <person name="Sasaki Y."/>
            <person name="Ishikawa J."/>
            <person name="Yamashita A."/>
            <person name="Oshima K."/>
            <person name="Kenri T."/>
            <person name="Furuya K."/>
            <person name="Yoshino C."/>
            <person name="Horino A."/>
            <person name="Shiba T."/>
            <person name="Sasaki T."/>
            <person name="Hattori M."/>
        </authorList>
    </citation>
    <scope>NUCLEOTIDE SEQUENCE [LARGE SCALE GENOMIC DNA]</scope>
    <source>
        <strain evidence="14 15">HF-2</strain>
    </source>
</reference>
<name>Q8EUI2_MALP2</name>
<dbReference type="Pfam" id="PF01751">
    <property type="entry name" value="Toprim"/>
    <property type="match status" value="1"/>
</dbReference>
<keyword evidence="15" id="KW-1185">Reference proteome</keyword>
<evidence type="ECO:0000256" key="12">
    <source>
        <dbReference type="NCBIfam" id="TIGR00334"/>
    </source>
</evidence>
<dbReference type="GO" id="GO:0043822">
    <property type="term" value="F:ribonuclease M5 activity"/>
    <property type="evidence" value="ECO:0007669"/>
    <property type="project" value="UniProtKB-UniRule"/>
</dbReference>
<evidence type="ECO:0000256" key="7">
    <source>
        <dbReference type="ARBA" id="ARBA00022759"/>
    </source>
</evidence>
<comment type="function">
    <text evidence="11">Required for correct processing of both the 5' and 3' ends of 5S rRNA precursor. Cleaves both sides of a double-stranded region yielding mature 5S rRNA in one step.</text>
</comment>
<dbReference type="InterPro" id="IPR034141">
    <property type="entry name" value="TOPRIM_RNase_M5-like"/>
</dbReference>
<evidence type="ECO:0000256" key="9">
    <source>
        <dbReference type="ARBA" id="ARBA00022842"/>
    </source>
</evidence>
<dbReference type="PANTHER" id="PTHR39156">
    <property type="entry name" value="RIBONUCLEASE M5"/>
    <property type="match status" value="1"/>
</dbReference>
<evidence type="ECO:0000256" key="1">
    <source>
        <dbReference type="ARBA" id="ARBA00022490"/>
    </source>
</evidence>
<keyword evidence="8 11" id="KW-0378">Hydrolase</keyword>
<comment type="similarity">
    <text evidence="11">Belongs to the ribonuclease M5 family.</text>
</comment>
<dbReference type="Proteomes" id="UP000002522">
    <property type="component" value="Chromosome"/>
</dbReference>
<dbReference type="KEGG" id="mpe:MYPE9440"/>
<evidence type="ECO:0000259" key="13">
    <source>
        <dbReference type="PROSITE" id="PS50880"/>
    </source>
</evidence>
<dbReference type="GO" id="GO:0046872">
    <property type="term" value="F:metal ion binding"/>
    <property type="evidence" value="ECO:0007669"/>
    <property type="project" value="UniProtKB-KW"/>
</dbReference>
<protein>
    <recommendedName>
        <fullName evidence="11 12">Ribonuclease M5</fullName>
        <ecNumber evidence="11 12">3.1.26.8</ecNumber>
    </recommendedName>
    <alternativeName>
        <fullName evidence="11">RNase M5</fullName>
    </alternativeName>
    <alternativeName>
        <fullName evidence="11">Ribosomal RNA terminal maturase M5</fullName>
    </alternativeName>
</protein>
<evidence type="ECO:0000256" key="2">
    <source>
        <dbReference type="ARBA" id="ARBA00022517"/>
    </source>
</evidence>
<dbReference type="GO" id="GO:0019843">
    <property type="term" value="F:rRNA binding"/>
    <property type="evidence" value="ECO:0007669"/>
    <property type="project" value="UniProtKB-KW"/>
</dbReference>
<dbReference type="CDD" id="cd01027">
    <property type="entry name" value="TOPRIM_RNase_M5_like"/>
    <property type="match status" value="1"/>
</dbReference>
<dbReference type="GO" id="GO:0016740">
    <property type="term" value="F:transferase activity"/>
    <property type="evidence" value="ECO:0007669"/>
    <property type="project" value="UniProtKB-KW"/>
</dbReference>
<keyword evidence="10 11" id="KW-0694">RNA-binding</keyword>
<dbReference type="InterPro" id="IPR004466">
    <property type="entry name" value="RNase_M5"/>
</dbReference>
<keyword evidence="5" id="KW-0479">Metal-binding</keyword>
<evidence type="ECO:0000256" key="11">
    <source>
        <dbReference type="HAMAP-Rule" id="MF_01469"/>
    </source>
</evidence>
<proteinExistence type="inferred from homology"/>
<keyword evidence="6 11" id="KW-0699">rRNA-binding</keyword>
<evidence type="ECO:0000256" key="5">
    <source>
        <dbReference type="ARBA" id="ARBA00022723"/>
    </source>
</evidence>
<gene>
    <name evidence="11" type="primary">rnmV</name>
    <name evidence="14" type="ordered locus">MYPE9440</name>
</gene>
<sequence>MWMLDSKKTISEVVIVEGKTDTAKLKSIFNVSTIETNGLSLSNKKINEIISISKKRGIILFLDPDLPGEKIRKKLMESLPEAKQCFIEKSDIKKGKKIGVAEASVKSIIKAFENITEFKKENKSLEWNDYIDLDLNSKNKRIFLCKKLNISYCNHKQLYKRLNMLNLTYTEVFNILNSNNKKNTF</sequence>
<dbReference type="FunCoup" id="Q8EUI2">
    <property type="interactions" value="14"/>
</dbReference>
<keyword evidence="3 11" id="KW-0698">rRNA processing</keyword>
<dbReference type="HAMAP" id="MF_01469">
    <property type="entry name" value="RNase_M5"/>
    <property type="match status" value="1"/>
</dbReference>
<dbReference type="AlphaFoldDB" id="Q8EUI2"/>
<evidence type="ECO:0000256" key="3">
    <source>
        <dbReference type="ARBA" id="ARBA00022552"/>
    </source>
</evidence>
<dbReference type="GO" id="GO:0005737">
    <property type="term" value="C:cytoplasm"/>
    <property type="evidence" value="ECO:0007669"/>
    <property type="project" value="UniProtKB-SubCell"/>
</dbReference>
<dbReference type="Pfam" id="PF13331">
    <property type="entry name" value="DUF4093"/>
    <property type="match status" value="1"/>
</dbReference>
<evidence type="ECO:0000313" key="14">
    <source>
        <dbReference type="EMBL" id="BAC44731.1"/>
    </source>
</evidence>
<dbReference type="PROSITE" id="PS50880">
    <property type="entry name" value="TOPRIM"/>
    <property type="match status" value="1"/>
</dbReference>
<keyword evidence="1 11" id="KW-0963">Cytoplasm</keyword>
<accession>Q8EUI2</accession>
<dbReference type="EC" id="3.1.26.8" evidence="11 12"/>
<keyword evidence="9" id="KW-0460">Magnesium</keyword>
<keyword evidence="4 11" id="KW-0540">Nuclease</keyword>
<dbReference type="GO" id="GO:0006364">
    <property type="term" value="P:rRNA processing"/>
    <property type="evidence" value="ECO:0007669"/>
    <property type="project" value="UniProtKB-UniRule"/>
</dbReference>
<organism evidence="14 15">
    <name type="scientific">Malacoplasma penetrans (strain HF-2)</name>
    <name type="common">Mycoplasma penetrans</name>
    <dbReference type="NCBI Taxonomy" id="272633"/>
    <lineage>
        <taxon>Bacteria</taxon>
        <taxon>Bacillati</taxon>
        <taxon>Mycoplasmatota</taxon>
        <taxon>Mycoplasmoidales</taxon>
        <taxon>Mycoplasmoidaceae</taxon>
        <taxon>Malacoplasma</taxon>
    </lineage>
</organism>
<evidence type="ECO:0000256" key="10">
    <source>
        <dbReference type="ARBA" id="ARBA00022884"/>
    </source>
</evidence>
<comment type="catalytic activity">
    <reaction evidence="11">
        <text>Endonucleolytic cleavage of RNA, removing 21 and 42 nucleotides, respectively, from the 5'- and 3'-termini of a 5S-rRNA precursor.</text>
        <dbReference type="EC" id="3.1.26.8"/>
    </reaction>
</comment>
<dbReference type="Gene3D" id="3.40.1360.10">
    <property type="match status" value="1"/>
</dbReference>
<dbReference type="eggNOG" id="COG1658">
    <property type="taxonomic scope" value="Bacteria"/>
</dbReference>
<evidence type="ECO:0000256" key="8">
    <source>
        <dbReference type="ARBA" id="ARBA00022801"/>
    </source>
</evidence>
<dbReference type="NCBIfam" id="TIGR00334">
    <property type="entry name" value="5S_RNA_mat_M5"/>
    <property type="match status" value="1"/>
</dbReference>
<dbReference type="InParanoid" id="Q8EUI2"/>